<sequence>MRATKRLSWTLCGESLAELSVRSLLAGRPAPTSRWSSFVALISPNMEPSESVVSRPIAAIGQVGFAGRYRRFGGTVSRLNSS</sequence>
<reference evidence="1 2" key="1">
    <citation type="journal article" date="2003" name="Proc. Natl. Acad. Sci. U.S.A.">
        <title>Complete genome sequence of the marine planctomycete Pirellula sp. strain 1.</title>
        <authorList>
            <person name="Gloeckner F.O."/>
            <person name="Kube M."/>
            <person name="Bauer M."/>
            <person name="Teeling H."/>
            <person name="Lombardot T."/>
            <person name="Ludwig W."/>
            <person name="Gade D."/>
            <person name="Beck A."/>
            <person name="Borzym K."/>
            <person name="Heitmann K."/>
            <person name="Rabus R."/>
            <person name="Schlesner H."/>
            <person name="Amann R."/>
            <person name="Reinhardt R."/>
        </authorList>
    </citation>
    <scope>NUCLEOTIDE SEQUENCE [LARGE SCALE GENOMIC DNA]</scope>
    <source>
        <strain evidence="2">DSM 10527 / NCIMB 13988 / SH1</strain>
    </source>
</reference>
<dbReference type="STRING" id="243090.RB4558"/>
<organism evidence="1 2">
    <name type="scientific">Rhodopirellula baltica (strain DSM 10527 / NCIMB 13988 / SH1)</name>
    <dbReference type="NCBI Taxonomy" id="243090"/>
    <lineage>
        <taxon>Bacteria</taxon>
        <taxon>Pseudomonadati</taxon>
        <taxon>Planctomycetota</taxon>
        <taxon>Planctomycetia</taxon>
        <taxon>Pirellulales</taxon>
        <taxon>Pirellulaceae</taxon>
        <taxon>Rhodopirellula</taxon>
    </lineage>
</organism>
<keyword evidence="2" id="KW-1185">Reference proteome</keyword>
<dbReference type="EnsemblBacteria" id="CAD73858">
    <property type="protein sequence ID" value="CAD73858"/>
    <property type="gene ID" value="RB4558"/>
</dbReference>
<evidence type="ECO:0000313" key="1">
    <source>
        <dbReference type="EMBL" id="CAD73858.1"/>
    </source>
</evidence>
<dbReference type="Proteomes" id="UP000001025">
    <property type="component" value="Chromosome"/>
</dbReference>
<name>Q7USD9_RHOBA</name>
<dbReference type="HOGENOM" id="CLU_2555985_0_0_0"/>
<dbReference type="EMBL" id="BX294140">
    <property type="protein sequence ID" value="CAD73858.1"/>
    <property type="molecule type" value="Genomic_DNA"/>
</dbReference>
<gene>
    <name evidence="1" type="ordered locus">RB4558</name>
</gene>
<dbReference type="KEGG" id="rba:RB4558"/>
<protein>
    <submittedName>
        <fullName evidence="1">Uncharacterized protein</fullName>
    </submittedName>
</protein>
<proteinExistence type="predicted"/>
<accession>Q7USD9</accession>
<dbReference type="InParanoid" id="Q7USD9"/>
<dbReference type="AlphaFoldDB" id="Q7USD9"/>
<evidence type="ECO:0000313" key="2">
    <source>
        <dbReference type="Proteomes" id="UP000001025"/>
    </source>
</evidence>